<dbReference type="EMBL" id="CSBK01000242">
    <property type="protein sequence ID" value="COX14559.1"/>
    <property type="molecule type" value="Genomic_DNA"/>
</dbReference>
<comment type="caution">
    <text evidence="1">The sequence shown here is derived from an EMBL/GenBank/DDBJ whole genome shotgun (WGS) entry which is preliminary data.</text>
</comment>
<dbReference type="AlphaFoldDB" id="A0A916L8N5"/>
<gene>
    <name evidence="1" type="ORF">ERS007739_00762</name>
</gene>
<dbReference type="Proteomes" id="UP000039021">
    <property type="component" value="Unassembled WGS sequence"/>
</dbReference>
<evidence type="ECO:0000313" key="1">
    <source>
        <dbReference type="EMBL" id="COX14559.1"/>
    </source>
</evidence>
<organism evidence="1 2">
    <name type="scientific">Mycobacterium tuberculosis</name>
    <dbReference type="NCBI Taxonomy" id="1773"/>
    <lineage>
        <taxon>Bacteria</taxon>
        <taxon>Bacillati</taxon>
        <taxon>Actinomycetota</taxon>
        <taxon>Actinomycetes</taxon>
        <taxon>Mycobacteriales</taxon>
        <taxon>Mycobacteriaceae</taxon>
        <taxon>Mycobacterium</taxon>
        <taxon>Mycobacterium tuberculosis complex</taxon>
    </lineage>
</organism>
<sequence>MVSSGRPAARAPIAVPAIRAWYLPWWVSNARWLTSPAA</sequence>
<evidence type="ECO:0000313" key="2">
    <source>
        <dbReference type="Proteomes" id="UP000039021"/>
    </source>
</evidence>
<proteinExistence type="predicted"/>
<accession>A0A916L8N5</accession>
<name>A0A916L8N5_MYCTX</name>
<protein>
    <submittedName>
        <fullName evidence="1">Uncharacterized protein</fullName>
    </submittedName>
</protein>
<reference evidence="2" key="1">
    <citation type="submission" date="2015-03" db="EMBL/GenBank/DDBJ databases">
        <authorList>
            <consortium name="Pathogen Informatics"/>
        </authorList>
    </citation>
    <scope>NUCLEOTIDE SEQUENCE [LARGE SCALE GENOMIC DNA]</scope>
    <source>
        <strain evidence="2">N09902308</strain>
    </source>
</reference>